<sequence>MTCLNRCKKSTGSVFPSNIFIFGAVNFSGLGSFKIASENVDFDMFLASLKASLRSTSFPLQSRAAAAATAATAAPLSATAAAVPSSLSASYLKSG</sequence>
<evidence type="ECO:0000313" key="1">
    <source>
        <dbReference type="EMBL" id="GMN58672.1"/>
    </source>
</evidence>
<keyword evidence="2" id="KW-1185">Reference proteome</keyword>
<protein>
    <submittedName>
        <fullName evidence="1">Uncharacterized protein</fullName>
    </submittedName>
</protein>
<comment type="caution">
    <text evidence="1">The sequence shown here is derived from an EMBL/GenBank/DDBJ whole genome shotgun (WGS) entry which is preliminary data.</text>
</comment>
<reference evidence="1" key="1">
    <citation type="submission" date="2023-07" db="EMBL/GenBank/DDBJ databases">
        <title>draft genome sequence of fig (Ficus carica).</title>
        <authorList>
            <person name="Takahashi T."/>
            <person name="Nishimura K."/>
        </authorList>
    </citation>
    <scope>NUCLEOTIDE SEQUENCE</scope>
</reference>
<dbReference type="Proteomes" id="UP001187192">
    <property type="component" value="Unassembled WGS sequence"/>
</dbReference>
<organism evidence="1 2">
    <name type="scientific">Ficus carica</name>
    <name type="common">Common fig</name>
    <dbReference type="NCBI Taxonomy" id="3494"/>
    <lineage>
        <taxon>Eukaryota</taxon>
        <taxon>Viridiplantae</taxon>
        <taxon>Streptophyta</taxon>
        <taxon>Embryophyta</taxon>
        <taxon>Tracheophyta</taxon>
        <taxon>Spermatophyta</taxon>
        <taxon>Magnoliopsida</taxon>
        <taxon>eudicotyledons</taxon>
        <taxon>Gunneridae</taxon>
        <taxon>Pentapetalae</taxon>
        <taxon>rosids</taxon>
        <taxon>fabids</taxon>
        <taxon>Rosales</taxon>
        <taxon>Moraceae</taxon>
        <taxon>Ficeae</taxon>
        <taxon>Ficus</taxon>
    </lineage>
</organism>
<dbReference type="EMBL" id="BTGU01000080">
    <property type="protein sequence ID" value="GMN58672.1"/>
    <property type="molecule type" value="Genomic_DNA"/>
</dbReference>
<gene>
    <name evidence="1" type="ORF">TIFTF001_027783</name>
</gene>
<proteinExistence type="predicted"/>
<dbReference type="AlphaFoldDB" id="A0AA88J0M4"/>
<evidence type="ECO:0000313" key="2">
    <source>
        <dbReference type="Proteomes" id="UP001187192"/>
    </source>
</evidence>
<accession>A0AA88J0M4</accession>
<dbReference type="Gramene" id="FCD_00029460-RA">
    <property type="protein sequence ID" value="FCD_00029460-RA:cds"/>
    <property type="gene ID" value="FCD_00029460"/>
</dbReference>
<name>A0AA88J0M4_FICCA</name>